<protein>
    <submittedName>
        <fullName evidence="2">Outer membrane beta-barrel protein</fullName>
    </submittedName>
</protein>
<feature type="compositionally biased region" description="Polar residues" evidence="1">
    <location>
        <begin position="62"/>
        <end position="73"/>
    </location>
</feature>
<proteinExistence type="predicted"/>
<sequence length="596" mass="64729">MRTSSAWIRWGISIVWRRPASGLNRRGCFIRVVLPCLLLAPALTATTGLANAQTVTPDLFSPNRQSQVITQDSPLRRTTADAMDPLNGLRLPDADPGRRASSSSTSTSERVGQVPTYGLPAANGAATSGYDSLNRKRLKPKYYPGQAKPKPPPGPGSPVPTPQPLTAAGQLRLSIPPSETASKPPLPPAMAGTIVGQPPRRRLKIDDDPFGAVGDYAGSFMVKTAIEVMAGYDTNPGRLNSPRGKAFYMVAPEFLAVSDWERHAVVADLRGSFTGYGSQLTPIDGTPLSAPLDIDRPSFTGHIDGRLDVSRDTHLLAQARMQVSTDNPGSPNVQAGLAKYPLYSTVGGTFGIDQHFNRMQVSLGATVDRTDYQWSKLTDGTSSSNDDRNFTQYGGIGRVSYELNPAVKPFIEVQGDSRVHDLYLDRAGYARDSSGGYAKAGTSFEFTRLLFGEVSIGYAMRDYADTRLNRLEGLLTTASLTWTATPLTTAKFYSDTQLGETTLPGTSGVLSRTYTVEVDHDFRRWLTAIGKFTYGTLEYQGDNRNDTIYSVSADLIYKMTRSLWIKGTVRRDWLDSNLAGQSSASTVVMLGVRVQN</sequence>
<dbReference type="InterPro" id="IPR018759">
    <property type="entry name" value="BBP2_2"/>
</dbReference>
<dbReference type="Pfam" id="PF10082">
    <property type="entry name" value="BBP2_2"/>
    <property type="match status" value="1"/>
</dbReference>
<feature type="compositionally biased region" description="Pro residues" evidence="1">
    <location>
        <begin position="149"/>
        <end position="163"/>
    </location>
</feature>
<gene>
    <name evidence="2" type="ORF">HU230_04550</name>
</gene>
<feature type="region of interest" description="Disordered" evidence="1">
    <location>
        <begin position="56"/>
        <end position="202"/>
    </location>
</feature>
<comment type="caution">
    <text evidence="2">The sequence shown here is derived from an EMBL/GenBank/DDBJ whole genome shotgun (WGS) entry which is preliminary data.</text>
</comment>
<dbReference type="EMBL" id="JABWSX010000001">
    <property type="protein sequence ID" value="NVL04989.1"/>
    <property type="molecule type" value="Genomic_DNA"/>
</dbReference>
<dbReference type="AlphaFoldDB" id="A0A973WHX5"/>
<evidence type="ECO:0000256" key="1">
    <source>
        <dbReference type="SAM" id="MobiDB-lite"/>
    </source>
</evidence>
<dbReference type="RefSeq" id="WP_176529102.1">
    <property type="nucleotide sequence ID" value="NZ_CP088022.1"/>
</dbReference>
<accession>A0A973WHX5</accession>
<name>A0A973WHX5_9BRAD</name>
<organism evidence="2">
    <name type="scientific">Bradyrhizobium quebecense</name>
    <dbReference type="NCBI Taxonomy" id="2748629"/>
    <lineage>
        <taxon>Bacteria</taxon>
        <taxon>Pseudomonadati</taxon>
        <taxon>Pseudomonadota</taxon>
        <taxon>Alphaproteobacteria</taxon>
        <taxon>Hyphomicrobiales</taxon>
        <taxon>Nitrobacteraceae</taxon>
        <taxon>Bradyrhizobium</taxon>
    </lineage>
</organism>
<reference evidence="2" key="1">
    <citation type="submission" date="2020-06" db="EMBL/GenBank/DDBJ databases">
        <title>Whole Genome Sequence of Bradyrhizobium sp. Strain 66S1MB.</title>
        <authorList>
            <person name="Bromfield E."/>
            <person name="Cloutier S."/>
        </authorList>
    </citation>
    <scope>NUCLEOTIDE SEQUENCE</scope>
    <source>
        <strain evidence="2">66S1MB</strain>
    </source>
</reference>
<evidence type="ECO:0000313" key="2">
    <source>
        <dbReference type="EMBL" id="NVL04989.1"/>
    </source>
</evidence>